<proteinExistence type="predicted"/>
<accession>A0A2P2N9X7</accession>
<feature type="transmembrane region" description="Helical" evidence="1">
    <location>
        <begin position="12"/>
        <end position="31"/>
    </location>
</feature>
<organism evidence="2">
    <name type="scientific">Rhizophora mucronata</name>
    <name type="common">Asiatic mangrove</name>
    <dbReference type="NCBI Taxonomy" id="61149"/>
    <lineage>
        <taxon>Eukaryota</taxon>
        <taxon>Viridiplantae</taxon>
        <taxon>Streptophyta</taxon>
        <taxon>Embryophyta</taxon>
        <taxon>Tracheophyta</taxon>
        <taxon>Spermatophyta</taxon>
        <taxon>Magnoliopsida</taxon>
        <taxon>eudicotyledons</taxon>
        <taxon>Gunneridae</taxon>
        <taxon>Pentapetalae</taxon>
        <taxon>rosids</taxon>
        <taxon>fabids</taxon>
        <taxon>Malpighiales</taxon>
        <taxon>Rhizophoraceae</taxon>
        <taxon>Rhizophora</taxon>
    </lineage>
</organism>
<evidence type="ECO:0000313" key="2">
    <source>
        <dbReference type="EMBL" id="MBX39295.1"/>
    </source>
</evidence>
<name>A0A2P2N9X7_RHIMU</name>
<reference evidence="2" key="1">
    <citation type="submission" date="2018-02" db="EMBL/GenBank/DDBJ databases">
        <title>Rhizophora mucronata_Transcriptome.</title>
        <authorList>
            <person name="Meera S.P."/>
            <person name="Sreeshan A."/>
            <person name="Augustine A."/>
        </authorList>
    </citation>
    <scope>NUCLEOTIDE SEQUENCE</scope>
    <source>
        <tissue evidence="2">Leaf</tissue>
    </source>
</reference>
<dbReference type="AlphaFoldDB" id="A0A2P2N9X7"/>
<keyword evidence="1" id="KW-0812">Transmembrane</keyword>
<sequence length="36" mass="4221">MLYLGTRDEVTYLMVLVLVLVYFGCLQISILRKLIM</sequence>
<keyword evidence="1" id="KW-0472">Membrane</keyword>
<evidence type="ECO:0000256" key="1">
    <source>
        <dbReference type="SAM" id="Phobius"/>
    </source>
</evidence>
<protein>
    <submittedName>
        <fullName evidence="2">Uncharacterized protein</fullName>
    </submittedName>
</protein>
<dbReference type="EMBL" id="GGEC01058811">
    <property type="protein sequence ID" value="MBX39295.1"/>
    <property type="molecule type" value="Transcribed_RNA"/>
</dbReference>
<keyword evidence="1" id="KW-1133">Transmembrane helix</keyword>